<evidence type="ECO:0000313" key="2">
    <source>
        <dbReference type="EMBL" id="SDI63332.1"/>
    </source>
</evidence>
<protein>
    <submittedName>
        <fullName evidence="2">Uncharacterized membrane protein</fullName>
    </submittedName>
</protein>
<proteinExistence type="predicted"/>
<dbReference type="Pfam" id="PF10011">
    <property type="entry name" value="DUF2254"/>
    <property type="match status" value="1"/>
</dbReference>
<dbReference type="RefSeq" id="WP_245723341.1">
    <property type="nucleotide sequence ID" value="NZ_FNEB01000004.1"/>
</dbReference>
<reference evidence="2 3" key="1">
    <citation type="submission" date="2016-10" db="EMBL/GenBank/DDBJ databases">
        <authorList>
            <person name="de Groot N.N."/>
        </authorList>
    </citation>
    <scope>NUCLEOTIDE SEQUENCE [LARGE SCALE GENOMIC DNA]</scope>
    <source>
        <strain evidence="2 3">DSM 28010</strain>
    </source>
</reference>
<feature type="transmembrane region" description="Helical" evidence="1">
    <location>
        <begin position="20"/>
        <end position="41"/>
    </location>
</feature>
<name>A0A1G8M5V5_9RHOB</name>
<keyword evidence="3" id="KW-1185">Reference proteome</keyword>
<keyword evidence="1" id="KW-0472">Membrane</keyword>
<feature type="transmembrane region" description="Helical" evidence="1">
    <location>
        <begin position="108"/>
        <end position="130"/>
    </location>
</feature>
<accession>A0A1G8M5V5</accession>
<dbReference type="Proteomes" id="UP000199340">
    <property type="component" value="Unassembled WGS sequence"/>
</dbReference>
<evidence type="ECO:0000256" key="1">
    <source>
        <dbReference type="SAM" id="Phobius"/>
    </source>
</evidence>
<keyword evidence="1" id="KW-1133">Transmembrane helix</keyword>
<evidence type="ECO:0000313" key="3">
    <source>
        <dbReference type="Proteomes" id="UP000199340"/>
    </source>
</evidence>
<dbReference type="EMBL" id="FNEB01000004">
    <property type="protein sequence ID" value="SDI63332.1"/>
    <property type="molecule type" value="Genomic_DNA"/>
</dbReference>
<organism evidence="2 3">
    <name type="scientific">Lutimaribacter saemankumensis</name>
    <dbReference type="NCBI Taxonomy" id="490829"/>
    <lineage>
        <taxon>Bacteria</taxon>
        <taxon>Pseudomonadati</taxon>
        <taxon>Pseudomonadota</taxon>
        <taxon>Alphaproteobacteria</taxon>
        <taxon>Rhodobacterales</taxon>
        <taxon>Roseobacteraceae</taxon>
        <taxon>Lutimaribacter</taxon>
    </lineage>
</organism>
<keyword evidence="1" id="KW-0812">Transmembrane</keyword>
<gene>
    <name evidence="2" type="ORF">SAMN05421850_10457</name>
</gene>
<dbReference type="InterPro" id="IPR018723">
    <property type="entry name" value="DUF2254_membrane"/>
</dbReference>
<feature type="transmembrane region" description="Helical" evidence="1">
    <location>
        <begin position="136"/>
        <end position="158"/>
    </location>
</feature>
<dbReference type="STRING" id="490829.SAMN05421850_10457"/>
<sequence length="414" mass="44583">MIRQTLYLPLMLLRRAWRRLGVRVAGFALLAGIAALAAPAVEPWMPERLASRIGPDAVMPVLTILASSMLAVSTFSLNVMVAAHRAAAANATPRIHRLLLEDTTTQSVLAAFIGAFVYSLTTIILFRAKFYGSETAVVVMGVTIFVVAMVVIAMLRWIEHLSQLGSMDDSMAVAYDRARRSLIARTREPALGANPLDGNTVMPERTTPVPALRSGYVQLADLGRLQECAGKSASIYITHAPGQHVLRGQPIAQVGGTVSDATLDRIAHCFVIGGIRTHEQDPAFGLTTLSEIASRALSPGVNDPGTAIEVVTRLGTLLWDYATNDSQPKPPRFSRVFLPVPRDVDMVDAAFLATARDGAAQIEVARALRRVLLALTEAPAKDLAQAASDMADRARDHAQLALKLESEKDALDRV</sequence>
<dbReference type="AlphaFoldDB" id="A0A1G8M5V5"/>
<feature type="transmembrane region" description="Helical" evidence="1">
    <location>
        <begin position="61"/>
        <end position="87"/>
    </location>
</feature>